<dbReference type="AlphaFoldDB" id="A0A8S9LTH1"/>
<name>A0A8S9LTH1_BRACR</name>
<evidence type="ECO:0000313" key="2">
    <source>
        <dbReference type="Proteomes" id="UP000712281"/>
    </source>
</evidence>
<gene>
    <name evidence="1" type="ORF">F2Q68_00044133</name>
</gene>
<protein>
    <submittedName>
        <fullName evidence="1">Uncharacterized protein</fullName>
    </submittedName>
</protein>
<dbReference type="EMBL" id="QGKW02000276">
    <property type="protein sequence ID" value="KAF2608446.1"/>
    <property type="molecule type" value="Genomic_DNA"/>
</dbReference>
<evidence type="ECO:0000313" key="1">
    <source>
        <dbReference type="EMBL" id="KAF2608446.1"/>
    </source>
</evidence>
<comment type="caution">
    <text evidence="1">The sequence shown here is derived from an EMBL/GenBank/DDBJ whole genome shotgun (WGS) entry which is preliminary data.</text>
</comment>
<reference evidence="1" key="1">
    <citation type="submission" date="2019-12" db="EMBL/GenBank/DDBJ databases">
        <title>Genome sequencing and annotation of Brassica cretica.</title>
        <authorList>
            <person name="Studholme D.J."/>
            <person name="Sarris P.F."/>
        </authorList>
    </citation>
    <scope>NUCLEOTIDE SEQUENCE</scope>
    <source>
        <strain evidence="1">PFS-001/15</strain>
        <tissue evidence="1">Leaf</tissue>
    </source>
</reference>
<dbReference type="Proteomes" id="UP000712281">
    <property type="component" value="Unassembled WGS sequence"/>
</dbReference>
<proteinExistence type="predicted"/>
<organism evidence="1 2">
    <name type="scientific">Brassica cretica</name>
    <name type="common">Mustard</name>
    <dbReference type="NCBI Taxonomy" id="69181"/>
    <lineage>
        <taxon>Eukaryota</taxon>
        <taxon>Viridiplantae</taxon>
        <taxon>Streptophyta</taxon>
        <taxon>Embryophyta</taxon>
        <taxon>Tracheophyta</taxon>
        <taxon>Spermatophyta</taxon>
        <taxon>Magnoliopsida</taxon>
        <taxon>eudicotyledons</taxon>
        <taxon>Gunneridae</taxon>
        <taxon>Pentapetalae</taxon>
        <taxon>rosids</taxon>
        <taxon>malvids</taxon>
        <taxon>Brassicales</taxon>
        <taxon>Brassicaceae</taxon>
        <taxon>Brassiceae</taxon>
        <taxon>Brassica</taxon>
    </lineage>
</organism>
<sequence>MIELAGELTRVTVQLSGGWLLCGIRSLALEGGGGMDQSNSWPQHNTLDQTCQLGVAGKQVSISFLRLLNHVQVKSRIASSTLRHLSFIVAVSLSIFCNLSLRLSSWN</sequence>
<accession>A0A8S9LTH1</accession>